<proteinExistence type="predicted"/>
<dbReference type="InterPro" id="IPR051912">
    <property type="entry name" value="Alkylbase_DNA_Glycosylase/TA"/>
</dbReference>
<evidence type="ECO:0000256" key="4">
    <source>
        <dbReference type="ARBA" id="ARBA00023204"/>
    </source>
</evidence>
<dbReference type="InterPro" id="IPR011257">
    <property type="entry name" value="DNA_glycosylase"/>
</dbReference>
<dbReference type="EMBL" id="LGUT01000840">
    <property type="protein sequence ID" value="KOG90221.1"/>
    <property type="molecule type" value="Genomic_DNA"/>
</dbReference>
<keyword evidence="3" id="KW-0227">DNA damage</keyword>
<evidence type="ECO:0000256" key="1">
    <source>
        <dbReference type="ARBA" id="ARBA00000086"/>
    </source>
</evidence>
<dbReference type="InterPro" id="IPR003265">
    <property type="entry name" value="HhH-GPD_domain"/>
</dbReference>
<evidence type="ECO:0000256" key="2">
    <source>
        <dbReference type="ARBA" id="ARBA00012000"/>
    </source>
</evidence>
<dbReference type="Proteomes" id="UP000037020">
    <property type="component" value="Unassembled WGS sequence"/>
</dbReference>
<organism evidence="6 7">
    <name type="scientific">Streptomyces varsoviensis</name>
    <dbReference type="NCBI Taxonomy" id="67373"/>
    <lineage>
        <taxon>Bacteria</taxon>
        <taxon>Bacillati</taxon>
        <taxon>Actinomycetota</taxon>
        <taxon>Actinomycetes</taxon>
        <taxon>Kitasatosporales</taxon>
        <taxon>Streptomycetaceae</taxon>
        <taxon>Streptomyces</taxon>
    </lineage>
</organism>
<keyword evidence="4" id="KW-0234">DNA repair</keyword>
<dbReference type="EC" id="3.2.2.21" evidence="2"/>
<name>A0ABR5JAW5_9ACTN</name>
<keyword evidence="7" id="KW-1185">Reference proteome</keyword>
<dbReference type="SMART" id="SM00478">
    <property type="entry name" value="ENDO3c"/>
    <property type="match status" value="1"/>
</dbReference>
<evidence type="ECO:0000259" key="5">
    <source>
        <dbReference type="SMART" id="SM00478"/>
    </source>
</evidence>
<accession>A0ABR5JAW5</accession>
<evidence type="ECO:0000313" key="7">
    <source>
        <dbReference type="Proteomes" id="UP000037020"/>
    </source>
</evidence>
<dbReference type="Gene3D" id="1.10.1670.40">
    <property type="match status" value="1"/>
</dbReference>
<comment type="catalytic activity">
    <reaction evidence="1">
        <text>Hydrolysis of alkylated DNA, releasing 3-methyladenine, 3-methylguanine, 7-methylguanine and 7-methyladenine.</text>
        <dbReference type="EC" id="3.2.2.21"/>
    </reaction>
</comment>
<gene>
    <name evidence="6" type="ORF">ADK38_09910</name>
</gene>
<reference evidence="6 7" key="1">
    <citation type="submission" date="2015-07" db="EMBL/GenBank/DDBJ databases">
        <authorList>
            <person name="Ju K.-S."/>
            <person name="Doroghazi J.R."/>
            <person name="Metcalf W.W."/>
        </authorList>
    </citation>
    <scope>NUCLEOTIDE SEQUENCE [LARGE SCALE GENOMIC DNA]</scope>
    <source>
        <strain evidence="6 7">NRRL B-3589</strain>
    </source>
</reference>
<feature type="non-terminal residue" evidence="6">
    <location>
        <position position="1"/>
    </location>
</feature>
<dbReference type="PANTHER" id="PTHR43003">
    <property type="entry name" value="DNA-3-METHYLADENINE GLYCOSYLASE"/>
    <property type="match status" value="1"/>
</dbReference>
<feature type="domain" description="HhH-GPD" evidence="5">
    <location>
        <begin position="38"/>
        <end position="199"/>
    </location>
</feature>
<comment type="caution">
    <text evidence="6">The sequence shown here is derived from an EMBL/GenBank/DDBJ whole genome shotgun (WGS) entry which is preliminary data.</text>
</comment>
<dbReference type="Gene3D" id="1.10.340.30">
    <property type="entry name" value="Hypothetical protein, domain 2"/>
    <property type="match status" value="1"/>
</dbReference>
<dbReference type="SUPFAM" id="SSF48150">
    <property type="entry name" value="DNA-glycosylase"/>
    <property type="match status" value="1"/>
</dbReference>
<dbReference type="PANTHER" id="PTHR43003:SF13">
    <property type="entry name" value="DNA-3-METHYLADENINE GLYCOSYLASE 2"/>
    <property type="match status" value="1"/>
</dbReference>
<protein>
    <recommendedName>
        <fullName evidence="2">DNA-3-methyladenine glycosylase II</fullName>
        <ecNumber evidence="2">3.2.2.21</ecNumber>
    </recommendedName>
</protein>
<sequence>FAALADADPVVAGLQTEFPGLRPVLFHSPYEAAAWTVIGNRLRMDQGGRLKARIAEEYGQAVEVAGRTLHAFPTPTALRRVDRFTGLPGLKAERLRAIADAALDDRLNARQLRSQPIEFSLTDLKELPGIGPFSAELILIRGVGHPDVFPVHEPRMHQAMAAAYGLDAATAADTARLAAIAAAWRPYRSWVGLHLRSRAQERAAVCR</sequence>
<evidence type="ECO:0000256" key="3">
    <source>
        <dbReference type="ARBA" id="ARBA00022763"/>
    </source>
</evidence>
<evidence type="ECO:0000313" key="6">
    <source>
        <dbReference type="EMBL" id="KOG90221.1"/>
    </source>
</evidence>